<dbReference type="PANTHER" id="PTHR34391:SF2">
    <property type="entry name" value="TRP C-TERMINAL DOMAIN-CONTAINING PROTEIN"/>
    <property type="match status" value="1"/>
</dbReference>
<feature type="transmembrane region" description="Helical" evidence="2">
    <location>
        <begin position="528"/>
        <end position="555"/>
    </location>
</feature>
<name>A0A8H3A4S1_9AGAM</name>
<feature type="transmembrane region" description="Helical" evidence="2">
    <location>
        <begin position="424"/>
        <end position="449"/>
    </location>
</feature>
<dbReference type="GO" id="GO:0005794">
    <property type="term" value="C:Golgi apparatus"/>
    <property type="evidence" value="ECO:0007669"/>
    <property type="project" value="TreeGrafter"/>
</dbReference>
<dbReference type="AlphaFoldDB" id="A0A8H3A4S1"/>
<sequence length="703" mass="77319">MRVKQLWNYVPLPQSLRLVWDRLALSRLTTLYFAVALVHCFIQVILQIAALYVNKDAAHVLAHIAAIDPDTPTGYAVLFKDGPLRACTGMPGSNGTASCQMVWTGRVAPDAFGDYEPYSYNDPTSVTTIITSTILASSSSSSSTAPRTSTVLVTASASSVASNTAVQTRTATALPVSSSSAAPSITQTLSPDSSISTAFTTSTPPAPPGGSPTPARAKRMYLPPHAPGSKDSRLRKRHIGISPVFSQFNGTFEGVRLRGLSAGNYDGNGAAKETDEAFISKVCVHSLQWPLQRLWNTQREDAVFIGFQFWVLGMSVVALLNESVPHVIAAFVTHLVSTGWSIFQLAQTASFRSEFNRLTTRGACGGVNLLPIYWKMRVNIEIPTLVLNGLVLLSSGYMSWKLLKTFGWLTFKRVGASLEINRMYRVVLCLAIVLQLSLYFMVVSMALWIQELYRGPAAKETSLAPLYKAIVAIQLVALLPWLVMGWYAVRREMRKTMIAFLVLSALFIIAWAGMFVSPTWRLTFLTWMFFRMMTVCAAILTALTLVLGIVAFINFGKDLPKHLRMNDDTESVVDFEPAKAPENSEKVEFPTQSAFPSFSSAFPSRSNSIKSHARSDSASSSQSKSTVVAPRPVQRLSPIRDFEVERPMSTVHESYEHDLERVVSNKSNDTYPTIRSVSSKHSVSSEHSIDTGTIKIGKRWIIE</sequence>
<reference evidence="3" key="1">
    <citation type="submission" date="2021-01" db="EMBL/GenBank/DDBJ databases">
        <authorList>
            <person name="Kaushik A."/>
        </authorList>
    </citation>
    <scope>NUCLEOTIDE SEQUENCE</scope>
    <source>
        <strain evidence="3">AG1-1C</strain>
    </source>
</reference>
<feature type="transmembrane region" description="Helical" evidence="2">
    <location>
        <begin position="302"/>
        <end position="320"/>
    </location>
</feature>
<evidence type="ECO:0000313" key="3">
    <source>
        <dbReference type="EMBL" id="CAE6392710.1"/>
    </source>
</evidence>
<dbReference type="InterPro" id="IPR040410">
    <property type="entry name" value="UPF0658_Golgi"/>
</dbReference>
<evidence type="ECO:0000256" key="2">
    <source>
        <dbReference type="SAM" id="Phobius"/>
    </source>
</evidence>
<keyword evidence="2" id="KW-1133">Transmembrane helix</keyword>
<feature type="region of interest" description="Disordered" evidence="1">
    <location>
        <begin position="606"/>
        <end position="631"/>
    </location>
</feature>
<keyword evidence="2" id="KW-0812">Transmembrane</keyword>
<dbReference type="PANTHER" id="PTHR34391">
    <property type="entry name" value="UPF0658 GOLGI APPARATUS MEMBRANE PROTEIN C1952.10C-RELATED"/>
    <property type="match status" value="1"/>
</dbReference>
<feature type="compositionally biased region" description="Low complexity" evidence="1">
    <location>
        <begin position="606"/>
        <end position="625"/>
    </location>
</feature>
<dbReference type="EMBL" id="CAJMWS010000294">
    <property type="protein sequence ID" value="CAE6392710.1"/>
    <property type="molecule type" value="Genomic_DNA"/>
</dbReference>
<feature type="compositionally biased region" description="Low complexity" evidence="1">
    <location>
        <begin position="173"/>
        <end position="203"/>
    </location>
</feature>
<feature type="transmembrane region" description="Helical" evidence="2">
    <location>
        <begin position="326"/>
        <end position="346"/>
    </location>
</feature>
<dbReference type="Proteomes" id="UP000663846">
    <property type="component" value="Unassembled WGS sequence"/>
</dbReference>
<feature type="transmembrane region" description="Helical" evidence="2">
    <location>
        <begin position="31"/>
        <end position="53"/>
    </location>
</feature>
<proteinExistence type="predicted"/>
<protein>
    <submittedName>
        <fullName evidence="3">Uncharacterized protein</fullName>
    </submittedName>
</protein>
<organism evidence="3 4">
    <name type="scientific">Rhizoctonia solani</name>
    <dbReference type="NCBI Taxonomy" id="456999"/>
    <lineage>
        <taxon>Eukaryota</taxon>
        <taxon>Fungi</taxon>
        <taxon>Dikarya</taxon>
        <taxon>Basidiomycota</taxon>
        <taxon>Agaricomycotina</taxon>
        <taxon>Agaricomycetes</taxon>
        <taxon>Cantharellales</taxon>
        <taxon>Ceratobasidiaceae</taxon>
        <taxon>Rhizoctonia</taxon>
    </lineage>
</organism>
<accession>A0A8H3A4S1</accession>
<feature type="transmembrane region" description="Helical" evidence="2">
    <location>
        <begin position="469"/>
        <end position="489"/>
    </location>
</feature>
<comment type="caution">
    <text evidence="3">The sequence shown here is derived from an EMBL/GenBank/DDBJ whole genome shotgun (WGS) entry which is preliminary data.</text>
</comment>
<evidence type="ECO:0000313" key="4">
    <source>
        <dbReference type="Proteomes" id="UP000663846"/>
    </source>
</evidence>
<keyword evidence="2" id="KW-0472">Membrane</keyword>
<feature type="transmembrane region" description="Helical" evidence="2">
    <location>
        <begin position="496"/>
        <end position="516"/>
    </location>
</feature>
<feature type="region of interest" description="Disordered" evidence="1">
    <location>
        <begin position="173"/>
        <end position="233"/>
    </location>
</feature>
<evidence type="ECO:0000256" key="1">
    <source>
        <dbReference type="SAM" id="MobiDB-lite"/>
    </source>
</evidence>
<gene>
    <name evidence="3" type="ORF">RDB_LOCUS46128</name>
</gene>